<evidence type="ECO:0000313" key="5">
    <source>
        <dbReference type="EMBL" id="CAG8786612.1"/>
    </source>
</evidence>
<name>A0A9N9JMY4_9GLOM</name>
<gene>
    <name evidence="5" type="ORF">RFULGI_LOCUS16314</name>
</gene>
<comment type="caution">
    <text evidence="5">The sequence shown here is derived from an EMBL/GenBank/DDBJ whole genome shotgun (WGS) entry which is preliminary data.</text>
</comment>
<comment type="similarity">
    <text evidence="1">Belongs to the GMC oxidoreductase family.</text>
</comment>
<keyword evidence="6" id="KW-1185">Reference proteome</keyword>
<evidence type="ECO:0000256" key="4">
    <source>
        <dbReference type="ARBA" id="ARBA00023002"/>
    </source>
</evidence>
<feature type="non-terminal residue" evidence="5">
    <location>
        <position position="192"/>
    </location>
</feature>
<dbReference type="OrthoDB" id="2370239at2759"/>
<reference evidence="5" key="1">
    <citation type="submission" date="2021-06" db="EMBL/GenBank/DDBJ databases">
        <authorList>
            <person name="Kallberg Y."/>
            <person name="Tangrot J."/>
            <person name="Rosling A."/>
        </authorList>
    </citation>
    <scope>NUCLEOTIDE SEQUENCE</scope>
    <source>
        <strain evidence="5">IN212</strain>
    </source>
</reference>
<dbReference type="GO" id="GO:0016491">
    <property type="term" value="F:oxidoreductase activity"/>
    <property type="evidence" value="ECO:0007669"/>
    <property type="project" value="UniProtKB-KW"/>
</dbReference>
<dbReference type="Proteomes" id="UP000789396">
    <property type="component" value="Unassembled WGS sequence"/>
</dbReference>
<evidence type="ECO:0000313" key="6">
    <source>
        <dbReference type="Proteomes" id="UP000789396"/>
    </source>
</evidence>
<keyword evidence="3" id="KW-0274">FAD</keyword>
<protein>
    <submittedName>
        <fullName evidence="5">12016_t:CDS:1</fullName>
    </submittedName>
</protein>
<proteinExistence type="inferred from homology"/>
<dbReference type="AlphaFoldDB" id="A0A9N9JMY4"/>
<keyword evidence="4" id="KW-0560">Oxidoreductase</keyword>
<dbReference type="PANTHER" id="PTHR46056">
    <property type="entry name" value="LONG-CHAIN-ALCOHOL OXIDASE"/>
    <property type="match status" value="1"/>
</dbReference>
<evidence type="ECO:0000256" key="2">
    <source>
        <dbReference type="ARBA" id="ARBA00022630"/>
    </source>
</evidence>
<dbReference type="EMBL" id="CAJVPZ010057220">
    <property type="protein sequence ID" value="CAG8786612.1"/>
    <property type="molecule type" value="Genomic_DNA"/>
</dbReference>
<dbReference type="PANTHER" id="PTHR46056:SF12">
    <property type="entry name" value="LONG-CHAIN-ALCOHOL OXIDASE"/>
    <property type="match status" value="1"/>
</dbReference>
<evidence type="ECO:0000256" key="1">
    <source>
        <dbReference type="ARBA" id="ARBA00010790"/>
    </source>
</evidence>
<sequence length="192" mass="22200">MDPFKFNEKQIKVIKALSGTLIAELDDLETEALLKTKATVIKKHPSKVIEFSKFDLSDNKKFIEILTDILVESLSEDKLVKINVLLNLFTNSSTSLLLTGYFKPFYELDRKQREVVLQKWTKSSKFYRNLFAILSTLINATYWTHFDNYFETIGYPGPDPEANGEKFTSKINLFPTYEFINVPPEGLVLHFD</sequence>
<organism evidence="5 6">
    <name type="scientific">Racocetra fulgida</name>
    <dbReference type="NCBI Taxonomy" id="60492"/>
    <lineage>
        <taxon>Eukaryota</taxon>
        <taxon>Fungi</taxon>
        <taxon>Fungi incertae sedis</taxon>
        <taxon>Mucoromycota</taxon>
        <taxon>Glomeromycotina</taxon>
        <taxon>Glomeromycetes</taxon>
        <taxon>Diversisporales</taxon>
        <taxon>Gigasporaceae</taxon>
        <taxon>Racocetra</taxon>
    </lineage>
</organism>
<keyword evidence="2" id="KW-0285">Flavoprotein</keyword>
<evidence type="ECO:0000256" key="3">
    <source>
        <dbReference type="ARBA" id="ARBA00022827"/>
    </source>
</evidence>
<accession>A0A9N9JMY4</accession>